<evidence type="ECO:0000313" key="1">
    <source>
        <dbReference type="EMBL" id="MFC5064262.1"/>
    </source>
</evidence>
<proteinExistence type="predicted"/>
<accession>A0ABV9YQT4</accession>
<protein>
    <submittedName>
        <fullName evidence="1">DUF6187 family protein</fullName>
    </submittedName>
</protein>
<dbReference type="Proteomes" id="UP001595947">
    <property type="component" value="Unassembled WGS sequence"/>
</dbReference>
<dbReference type="Pfam" id="PF19685">
    <property type="entry name" value="DUF6187"/>
    <property type="match status" value="1"/>
</dbReference>
<keyword evidence="2" id="KW-1185">Reference proteome</keyword>
<sequence>MDDGPHRGLPALDASADEEIGIVLLGLDAERLLAGLGLSCDDPGRDPALVALAVDRARHGAVDGVTLDDLVRRGTHHWTTWRPVLADAGLARIPVGSVRERWAAVASRTAHLEALAERDAATRIHLTACWLRRADVDRCAVHP</sequence>
<comment type="caution">
    <text evidence="1">The sequence shown here is derived from an EMBL/GenBank/DDBJ whole genome shotgun (WGS) entry which is preliminary data.</text>
</comment>
<name>A0ABV9YQT4_9PSEU</name>
<evidence type="ECO:0000313" key="2">
    <source>
        <dbReference type="Proteomes" id="UP001595947"/>
    </source>
</evidence>
<organism evidence="1 2">
    <name type="scientific">Actinomycetospora atypica</name>
    <dbReference type="NCBI Taxonomy" id="1290095"/>
    <lineage>
        <taxon>Bacteria</taxon>
        <taxon>Bacillati</taxon>
        <taxon>Actinomycetota</taxon>
        <taxon>Actinomycetes</taxon>
        <taxon>Pseudonocardiales</taxon>
        <taxon>Pseudonocardiaceae</taxon>
        <taxon>Actinomycetospora</taxon>
    </lineage>
</organism>
<dbReference type="InterPro" id="IPR046178">
    <property type="entry name" value="DUF6187"/>
</dbReference>
<dbReference type="RefSeq" id="WP_378037609.1">
    <property type="nucleotide sequence ID" value="NZ_JBHSIV010000021.1"/>
</dbReference>
<gene>
    <name evidence="1" type="ORF">ACFPBZ_18710</name>
</gene>
<dbReference type="EMBL" id="JBHSIV010000021">
    <property type="protein sequence ID" value="MFC5064262.1"/>
    <property type="molecule type" value="Genomic_DNA"/>
</dbReference>
<reference evidence="2" key="1">
    <citation type="journal article" date="2019" name="Int. J. Syst. Evol. Microbiol.">
        <title>The Global Catalogue of Microorganisms (GCM) 10K type strain sequencing project: providing services to taxonomists for standard genome sequencing and annotation.</title>
        <authorList>
            <consortium name="The Broad Institute Genomics Platform"/>
            <consortium name="The Broad Institute Genome Sequencing Center for Infectious Disease"/>
            <person name="Wu L."/>
            <person name="Ma J."/>
        </authorList>
    </citation>
    <scope>NUCLEOTIDE SEQUENCE [LARGE SCALE GENOMIC DNA]</scope>
    <source>
        <strain evidence="2">CGMCC 4.7093</strain>
    </source>
</reference>